<protein>
    <submittedName>
        <fullName evidence="1">Uncharacterized protein</fullName>
    </submittedName>
</protein>
<dbReference type="HOGENOM" id="CLU_1089794_0_0_1"/>
<dbReference type="InParanoid" id="E4UZF9"/>
<dbReference type="OrthoDB" id="4197948at2759"/>
<dbReference type="RefSeq" id="XP_003171943.1">
    <property type="nucleotide sequence ID" value="XM_003171895.1"/>
</dbReference>
<dbReference type="GeneID" id="10027203"/>
<dbReference type="OMA" id="ICMRIAP"/>
<accession>E4UZF9</accession>
<keyword evidence="2" id="KW-1185">Reference proteome</keyword>
<dbReference type="STRING" id="535722.E4UZF9"/>
<dbReference type="AlphaFoldDB" id="E4UZF9"/>
<sequence length="208" mass="23037">MAIINGIEVFIKLSNFQRLLLEFPNILSLPNCSPVDWAVDCKTTSHYIYGAQEQPFEIFIRISEEEPRLGGADGIHISLKLGSGDIVDHFYSIKFSDFHRDEDGMLCASVPSAAYMTEHGFRNVLFLFGVTDSAYTSESAEQEGSLEGVIDVTIIKVTHHTLLRRHATVTSGQLPSRSPQSPAKESSVCAFLATSRDYLPPSPIWDAQ</sequence>
<name>E4UZF9_ARTGP</name>
<dbReference type="Proteomes" id="UP000002669">
    <property type="component" value="Unassembled WGS sequence"/>
</dbReference>
<proteinExistence type="predicted"/>
<organism evidence="2">
    <name type="scientific">Arthroderma gypseum (strain ATCC MYA-4604 / CBS 118893)</name>
    <name type="common">Microsporum gypseum</name>
    <dbReference type="NCBI Taxonomy" id="535722"/>
    <lineage>
        <taxon>Eukaryota</taxon>
        <taxon>Fungi</taxon>
        <taxon>Dikarya</taxon>
        <taxon>Ascomycota</taxon>
        <taxon>Pezizomycotina</taxon>
        <taxon>Eurotiomycetes</taxon>
        <taxon>Eurotiomycetidae</taxon>
        <taxon>Onygenales</taxon>
        <taxon>Arthrodermataceae</taxon>
        <taxon>Nannizzia</taxon>
    </lineage>
</organism>
<dbReference type="VEuPathDB" id="FungiDB:MGYG_06487"/>
<evidence type="ECO:0000313" key="2">
    <source>
        <dbReference type="Proteomes" id="UP000002669"/>
    </source>
</evidence>
<dbReference type="eggNOG" id="ENOG502T5DA">
    <property type="taxonomic scope" value="Eukaryota"/>
</dbReference>
<evidence type="ECO:0000313" key="1">
    <source>
        <dbReference type="EMBL" id="EFR03489.1"/>
    </source>
</evidence>
<dbReference type="EMBL" id="DS989826">
    <property type="protein sequence ID" value="EFR03489.1"/>
    <property type="molecule type" value="Genomic_DNA"/>
</dbReference>
<gene>
    <name evidence="1" type="ORF">MGYG_06487</name>
</gene>
<reference evidence="2" key="1">
    <citation type="journal article" date="2012" name="MBio">
        <title>Comparative genome analysis of Trichophyton rubrum and related dermatophytes reveals candidate genes involved in infection.</title>
        <authorList>
            <person name="Martinez D.A."/>
            <person name="Oliver B.G."/>
            <person name="Graeser Y."/>
            <person name="Goldberg J.M."/>
            <person name="Li W."/>
            <person name="Martinez-Rossi N.M."/>
            <person name="Monod M."/>
            <person name="Shelest E."/>
            <person name="Barton R.C."/>
            <person name="Birch E."/>
            <person name="Brakhage A.A."/>
            <person name="Chen Z."/>
            <person name="Gurr S.J."/>
            <person name="Heiman D."/>
            <person name="Heitman J."/>
            <person name="Kosti I."/>
            <person name="Rossi A."/>
            <person name="Saif S."/>
            <person name="Samalova M."/>
            <person name="Saunders C.W."/>
            <person name="Shea T."/>
            <person name="Summerbell R.C."/>
            <person name="Xu J."/>
            <person name="Young S."/>
            <person name="Zeng Q."/>
            <person name="Birren B.W."/>
            <person name="Cuomo C.A."/>
            <person name="White T.C."/>
        </authorList>
    </citation>
    <scope>NUCLEOTIDE SEQUENCE [LARGE SCALE GENOMIC DNA]</scope>
    <source>
        <strain evidence="2">ATCC MYA-4604 / CBS 118893</strain>
    </source>
</reference>